<feature type="transmembrane region" description="Helical" evidence="7">
    <location>
        <begin position="177"/>
        <end position="199"/>
    </location>
</feature>
<feature type="transmembrane region" description="Helical" evidence="7">
    <location>
        <begin position="53"/>
        <end position="72"/>
    </location>
</feature>
<accession>A0AAN6PHS9</accession>
<feature type="domain" description="Rhodopsin" evidence="8">
    <location>
        <begin position="38"/>
        <end position="275"/>
    </location>
</feature>
<keyword evidence="3 7" id="KW-1133">Transmembrane helix</keyword>
<keyword evidence="4 7" id="KW-0472">Membrane</keyword>
<organism evidence="9 10">
    <name type="scientific">Parachaetomium inaequale</name>
    <dbReference type="NCBI Taxonomy" id="2588326"/>
    <lineage>
        <taxon>Eukaryota</taxon>
        <taxon>Fungi</taxon>
        <taxon>Dikarya</taxon>
        <taxon>Ascomycota</taxon>
        <taxon>Pezizomycotina</taxon>
        <taxon>Sordariomycetes</taxon>
        <taxon>Sordariomycetidae</taxon>
        <taxon>Sordariales</taxon>
        <taxon>Chaetomiaceae</taxon>
        <taxon>Parachaetomium</taxon>
    </lineage>
</organism>
<feature type="transmembrane region" description="Helical" evidence="7">
    <location>
        <begin position="250"/>
        <end position="270"/>
    </location>
</feature>
<feature type="transmembrane region" description="Helical" evidence="7">
    <location>
        <begin position="211"/>
        <end position="238"/>
    </location>
</feature>
<feature type="transmembrane region" description="Helical" evidence="7">
    <location>
        <begin position="92"/>
        <end position="118"/>
    </location>
</feature>
<name>A0AAN6PHS9_9PEZI</name>
<evidence type="ECO:0000313" key="10">
    <source>
        <dbReference type="Proteomes" id="UP001303115"/>
    </source>
</evidence>
<dbReference type="PANTHER" id="PTHR33048:SF123">
    <property type="entry name" value="INTEGRAL MEMBRANE PROTEIN"/>
    <property type="match status" value="1"/>
</dbReference>
<evidence type="ECO:0000256" key="3">
    <source>
        <dbReference type="ARBA" id="ARBA00022989"/>
    </source>
</evidence>
<dbReference type="InterPro" id="IPR049326">
    <property type="entry name" value="Rhodopsin_dom_fungi"/>
</dbReference>
<dbReference type="InterPro" id="IPR052337">
    <property type="entry name" value="SAT4-like"/>
</dbReference>
<evidence type="ECO:0000256" key="1">
    <source>
        <dbReference type="ARBA" id="ARBA00004141"/>
    </source>
</evidence>
<comment type="subcellular location">
    <subcellularLocation>
        <location evidence="1">Membrane</location>
        <topology evidence="1">Multi-pass membrane protein</topology>
    </subcellularLocation>
</comment>
<evidence type="ECO:0000256" key="5">
    <source>
        <dbReference type="ARBA" id="ARBA00038359"/>
    </source>
</evidence>
<sequence>MDPNTAANTYPEDKKRQDGLIITTVVMASVAAIFVLGRCVSRFILIRNPGADDFLMVGAMLLTIGYVVNLFILRDNNLGFPITTLSLDNMVVFMKVTLAIQAMYYANVFCIKTSIVLTYLRFAVSRTFRIVCWVTIAVHSVFFAVCLIVTLAQCRPLAKMWDLVGAVEGTCINSTAFFYFTSAFNIITDIWILILPIKTLRSIQRPGRERLALFLLFGVGAFATVASIVRLHTIYIYTLATDPFRDGIPVNLWSIIEVTIAIVCGSVPGIKPLFSSRQRRATRAAKSSAGSGGSSAPGQTMTTAPRRHYRLGSHGASDKELQMQQWRAAVYGSGQAPTDSVELVGGNIGVKTDVVVRYDRD</sequence>
<evidence type="ECO:0000259" key="8">
    <source>
        <dbReference type="Pfam" id="PF20684"/>
    </source>
</evidence>
<feature type="transmembrane region" description="Helical" evidence="7">
    <location>
        <begin position="130"/>
        <end position="152"/>
    </location>
</feature>
<evidence type="ECO:0000256" key="2">
    <source>
        <dbReference type="ARBA" id="ARBA00022692"/>
    </source>
</evidence>
<feature type="transmembrane region" description="Helical" evidence="7">
    <location>
        <begin position="20"/>
        <end position="41"/>
    </location>
</feature>
<dbReference type="Pfam" id="PF20684">
    <property type="entry name" value="Fung_rhodopsin"/>
    <property type="match status" value="1"/>
</dbReference>
<dbReference type="GO" id="GO:0016020">
    <property type="term" value="C:membrane"/>
    <property type="evidence" value="ECO:0007669"/>
    <property type="project" value="UniProtKB-SubCell"/>
</dbReference>
<evidence type="ECO:0000256" key="7">
    <source>
        <dbReference type="SAM" id="Phobius"/>
    </source>
</evidence>
<dbReference type="PANTHER" id="PTHR33048">
    <property type="entry name" value="PTH11-LIKE INTEGRAL MEMBRANE PROTEIN (AFU_ORTHOLOGUE AFUA_5G11245)"/>
    <property type="match status" value="1"/>
</dbReference>
<dbReference type="EMBL" id="MU854380">
    <property type="protein sequence ID" value="KAK4040275.1"/>
    <property type="molecule type" value="Genomic_DNA"/>
</dbReference>
<proteinExistence type="inferred from homology"/>
<protein>
    <recommendedName>
        <fullName evidence="8">Rhodopsin domain-containing protein</fullName>
    </recommendedName>
</protein>
<keyword evidence="10" id="KW-1185">Reference proteome</keyword>
<evidence type="ECO:0000256" key="4">
    <source>
        <dbReference type="ARBA" id="ARBA00023136"/>
    </source>
</evidence>
<reference evidence="10" key="1">
    <citation type="journal article" date="2023" name="Mol. Phylogenet. Evol.">
        <title>Genome-scale phylogeny and comparative genomics of the fungal order Sordariales.</title>
        <authorList>
            <person name="Hensen N."/>
            <person name="Bonometti L."/>
            <person name="Westerberg I."/>
            <person name="Brannstrom I.O."/>
            <person name="Guillou S."/>
            <person name="Cros-Aarteil S."/>
            <person name="Calhoun S."/>
            <person name="Haridas S."/>
            <person name="Kuo A."/>
            <person name="Mondo S."/>
            <person name="Pangilinan J."/>
            <person name="Riley R."/>
            <person name="LaButti K."/>
            <person name="Andreopoulos B."/>
            <person name="Lipzen A."/>
            <person name="Chen C."/>
            <person name="Yan M."/>
            <person name="Daum C."/>
            <person name="Ng V."/>
            <person name="Clum A."/>
            <person name="Steindorff A."/>
            <person name="Ohm R.A."/>
            <person name="Martin F."/>
            <person name="Silar P."/>
            <person name="Natvig D.O."/>
            <person name="Lalanne C."/>
            <person name="Gautier V."/>
            <person name="Ament-Velasquez S.L."/>
            <person name="Kruys A."/>
            <person name="Hutchinson M.I."/>
            <person name="Powell A.J."/>
            <person name="Barry K."/>
            <person name="Miller A.N."/>
            <person name="Grigoriev I.V."/>
            <person name="Debuchy R."/>
            <person name="Gladieux P."/>
            <person name="Hiltunen Thoren M."/>
            <person name="Johannesson H."/>
        </authorList>
    </citation>
    <scope>NUCLEOTIDE SEQUENCE [LARGE SCALE GENOMIC DNA]</scope>
    <source>
        <strain evidence="10">CBS 284.82</strain>
    </source>
</reference>
<evidence type="ECO:0000256" key="6">
    <source>
        <dbReference type="SAM" id="MobiDB-lite"/>
    </source>
</evidence>
<comment type="similarity">
    <text evidence="5">Belongs to the SAT4 family.</text>
</comment>
<keyword evidence="2 7" id="KW-0812">Transmembrane</keyword>
<gene>
    <name evidence="9" type="ORF">C8A01DRAFT_15817</name>
</gene>
<comment type="caution">
    <text evidence="9">The sequence shown here is derived from an EMBL/GenBank/DDBJ whole genome shotgun (WGS) entry which is preliminary data.</text>
</comment>
<evidence type="ECO:0000313" key="9">
    <source>
        <dbReference type="EMBL" id="KAK4040275.1"/>
    </source>
</evidence>
<dbReference type="AlphaFoldDB" id="A0AAN6PHS9"/>
<dbReference type="Proteomes" id="UP001303115">
    <property type="component" value="Unassembled WGS sequence"/>
</dbReference>
<feature type="region of interest" description="Disordered" evidence="6">
    <location>
        <begin position="284"/>
        <end position="304"/>
    </location>
</feature>